<evidence type="ECO:0000313" key="4">
    <source>
        <dbReference type="Proteomes" id="UP000008783"/>
    </source>
</evidence>
<feature type="chain" id="PRO_5003605726" evidence="2">
    <location>
        <begin position="20"/>
        <end position="592"/>
    </location>
</feature>
<feature type="compositionally biased region" description="Basic and acidic residues" evidence="1">
    <location>
        <begin position="505"/>
        <end position="521"/>
    </location>
</feature>
<feature type="signal peptide" evidence="2">
    <location>
        <begin position="1"/>
        <end position="19"/>
    </location>
</feature>
<accession>H6QQF3</accession>
<dbReference type="VEuPathDB" id="FungiDB:PGTG_21111"/>
<evidence type="ECO:0000313" key="3">
    <source>
        <dbReference type="EMBL" id="EHS62564.1"/>
    </source>
</evidence>
<feature type="compositionally biased region" description="Basic residues" evidence="1">
    <location>
        <begin position="453"/>
        <end position="462"/>
    </location>
</feature>
<feature type="region of interest" description="Disordered" evidence="1">
    <location>
        <begin position="60"/>
        <end position="141"/>
    </location>
</feature>
<sequence>MSCSLRLLKSLSHLYLVHSYYFFGGVSSVQADVAEVQEHEHQQEDGDMVKDMVSKATRRMKKIQPEPPNNNTSQPPNKNTSQGGSTGGADSASANNGQSALEELSVTQTEHLSIAEGSKDKGPTSASSSTEDAINDAASKDNEVVEVQLTKDKQSDTVTAYRNLLSRRESDGPLLVVNKAPDLHTPRSVLQSLTDREKLWEKIVESKLANDEANADFLLRIYLSLPKEEITKTLRVPVELSELRSTSADVAIPTQRANSVDKTVQFIKGSVPNHCDIGFTPFFDKNIREFKGPLPLTIFDREWQEDAVNFHSGKKSKSDEKDGVYTGYEYPNEWSQSFSAWSNNFRSFLMTYRDIYKIPEFAEWIVAHKANIDEIIANEGFLTGFRYDMIIQANTFAYRVETSNGASVVDISVMRKDVQEKAWAVTRKLDELDFKDNPYAQGGIKAGFDPKTGRPKIGKNHKSFTDASPYSSGPNSSGYGNSSRGRGGFRKKSFGRGGYGYENGPDDRRDEDFRGWGDRRFNNQHRFGGQDNYTQNRFSHNQGYSGNQAYNKDEGYKSHPAPAPNTFRNNHQNKDLAMKGSGKREQKDGKDL</sequence>
<feature type="region of interest" description="Disordered" evidence="1">
    <location>
        <begin position="443"/>
        <end position="592"/>
    </location>
</feature>
<name>H6QQF3_PUCGT</name>
<dbReference type="KEGG" id="pgr:PGTG_21111"/>
<keyword evidence="4" id="KW-1185">Reference proteome</keyword>
<proteinExistence type="predicted"/>
<dbReference type="Proteomes" id="UP000008783">
    <property type="component" value="Unassembled WGS sequence"/>
</dbReference>
<dbReference type="GeneID" id="13542196"/>
<feature type="compositionally biased region" description="Low complexity" evidence="1">
    <location>
        <begin position="80"/>
        <end position="100"/>
    </location>
</feature>
<feature type="compositionally biased region" description="Basic and acidic residues" evidence="1">
    <location>
        <begin position="572"/>
        <end position="592"/>
    </location>
</feature>
<feature type="compositionally biased region" description="Polar residues" evidence="1">
    <location>
        <begin position="69"/>
        <end position="79"/>
    </location>
</feature>
<dbReference type="OrthoDB" id="2507145at2759"/>
<organism evidence="3 4">
    <name type="scientific">Puccinia graminis f. sp. tritici (strain CRL 75-36-700-3 / race SCCL)</name>
    <name type="common">Black stem rust fungus</name>
    <dbReference type="NCBI Taxonomy" id="418459"/>
    <lineage>
        <taxon>Eukaryota</taxon>
        <taxon>Fungi</taxon>
        <taxon>Dikarya</taxon>
        <taxon>Basidiomycota</taxon>
        <taxon>Pucciniomycotina</taxon>
        <taxon>Pucciniomycetes</taxon>
        <taxon>Pucciniales</taxon>
        <taxon>Pucciniaceae</taxon>
        <taxon>Puccinia</taxon>
    </lineage>
</organism>
<dbReference type="HOGENOM" id="CLU_038852_0_0_1"/>
<dbReference type="AlphaFoldDB" id="H6QQF3"/>
<evidence type="ECO:0000256" key="1">
    <source>
        <dbReference type="SAM" id="MobiDB-lite"/>
    </source>
</evidence>
<dbReference type="InParanoid" id="H6QQF3"/>
<gene>
    <name evidence="3" type="ORF">PGTG_21111</name>
</gene>
<feature type="compositionally biased region" description="Polar residues" evidence="1">
    <location>
        <begin position="531"/>
        <end position="550"/>
    </location>
</feature>
<dbReference type="RefSeq" id="XP_003890277.1">
    <property type="nucleotide sequence ID" value="XM_003890228.1"/>
</dbReference>
<feature type="compositionally biased region" description="Low complexity" evidence="1">
    <location>
        <begin position="468"/>
        <end position="484"/>
    </location>
</feature>
<evidence type="ECO:0000256" key="2">
    <source>
        <dbReference type="SAM" id="SignalP"/>
    </source>
</evidence>
<protein>
    <submittedName>
        <fullName evidence="3">Uncharacterized protein</fullName>
    </submittedName>
</protein>
<reference evidence="4" key="1">
    <citation type="journal article" date="2011" name="Proc. Natl. Acad. Sci. U.S.A.">
        <title>Obligate biotrophy features unraveled by the genomic analysis of rust fungi.</title>
        <authorList>
            <person name="Duplessis S."/>
            <person name="Cuomo C.A."/>
            <person name="Lin Y.-C."/>
            <person name="Aerts A."/>
            <person name="Tisserant E."/>
            <person name="Veneault-Fourrey C."/>
            <person name="Joly D.L."/>
            <person name="Hacquard S."/>
            <person name="Amselem J."/>
            <person name="Cantarel B.L."/>
            <person name="Chiu R."/>
            <person name="Coutinho P.M."/>
            <person name="Feau N."/>
            <person name="Field M."/>
            <person name="Frey P."/>
            <person name="Gelhaye E."/>
            <person name="Goldberg J."/>
            <person name="Grabherr M.G."/>
            <person name="Kodira C.D."/>
            <person name="Kohler A."/>
            <person name="Kuees U."/>
            <person name="Lindquist E.A."/>
            <person name="Lucas S.M."/>
            <person name="Mago R."/>
            <person name="Mauceli E."/>
            <person name="Morin E."/>
            <person name="Murat C."/>
            <person name="Pangilinan J.L."/>
            <person name="Park R."/>
            <person name="Pearson M."/>
            <person name="Quesneville H."/>
            <person name="Rouhier N."/>
            <person name="Sakthikumar S."/>
            <person name="Salamov A.A."/>
            <person name="Schmutz J."/>
            <person name="Selles B."/>
            <person name="Shapiro H."/>
            <person name="Tanguay P."/>
            <person name="Tuskan G.A."/>
            <person name="Henrissat B."/>
            <person name="Van de Peer Y."/>
            <person name="Rouze P."/>
            <person name="Ellis J.G."/>
            <person name="Dodds P.N."/>
            <person name="Schein J.E."/>
            <person name="Zhong S."/>
            <person name="Hamelin R.C."/>
            <person name="Grigoriev I.V."/>
            <person name="Szabo L.J."/>
            <person name="Martin F."/>
        </authorList>
    </citation>
    <scope>NUCLEOTIDE SEQUENCE [LARGE SCALE GENOMIC DNA]</scope>
    <source>
        <strain evidence="4">CRL 75-36-700-3 / race SCCL</strain>
    </source>
</reference>
<keyword evidence="2" id="KW-0732">Signal</keyword>
<dbReference type="EMBL" id="DS178271">
    <property type="protein sequence ID" value="EHS62564.1"/>
    <property type="molecule type" value="Genomic_DNA"/>
</dbReference>